<dbReference type="Proteomes" id="UP000464524">
    <property type="component" value="Chromosome"/>
</dbReference>
<organism evidence="2 3">
    <name type="scientific">Paraglaciecola mesophila</name>
    <dbReference type="NCBI Taxonomy" id="197222"/>
    <lineage>
        <taxon>Bacteria</taxon>
        <taxon>Pseudomonadati</taxon>
        <taxon>Pseudomonadota</taxon>
        <taxon>Gammaproteobacteria</taxon>
        <taxon>Alteromonadales</taxon>
        <taxon>Alteromonadaceae</taxon>
        <taxon>Paraglaciecola</taxon>
    </lineage>
</organism>
<keyword evidence="1" id="KW-0378">Hydrolase</keyword>
<dbReference type="KEGG" id="pmes:FX988_01946"/>
<gene>
    <name evidence="2" type="ORF">FX988_01946</name>
</gene>
<dbReference type="AlphaFoldDB" id="A0A857JL38"/>
<protein>
    <submittedName>
        <fullName evidence="2">2,3-bisphosphoglycerate-dependent phosphoglycerate mutase</fullName>
        <ecNumber evidence="2">5.4.2.11</ecNumber>
    </submittedName>
</protein>
<evidence type="ECO:0000313" key="2">
    <source>
        <dbReference type="EMBL" id="QHJ11711.1"/>
    </source>
</evidence>
<dbReference type="InterPro" id="IPR051021">
    <property type="entry name" value="Mito_Ser/Thr_phosphatase"/>
</dbReference>
<keyword evidence="3" id="KW-1185">Reference proteome</keyword>
<dbReference type="InterPro" id="IPR013078">
    <property type="entry name" value="His_Pase_superF_clade-1"/>
</dbReference>
<dbReference type="EC" id="5.4.2.11" evidence="2"/>
<dbReference type="Gene3D" id="3.40.50.1240">
    <property type="entry name" value="Phosphoglycerate mutase-like"/>
    <property type="match status" value="1"/>
</dbReference>
<dbReference type="PANTHER" id="PTHR20935:SF0">
    <property type="entry name" value="SERINE_THREONINE-PROTEIN PHOSPHATASE PGAM5, MITOCHONDRIAL"/>
    <property type="match status" value="1"/>
</dbReference>
<dbReference type="Pfam" id="PF00300">
    <property type="entry name" value="His_Phos_1"/>
    <property type="match status" value="2"/>
</dbReference>
<evidence type="ECO:0000256" key="1">
    <source>
        <dbReference type="ARBA" id="ARBA00022801"/>
    </source>
</evidence>
<dbReference type="EMBL" id="CP047656">
    <property type="protein sequence ID" value="QHJ11711.1"/>
    <property type="molecule type" value="Genomic_DNA"/>
</dbReference>
<keyword evidence="2" id="KW-0413">Isomerase</keyword>
<name>A0A857JL38_9ALTE</name>
<evidence type="ECO:0000313" key="3">
    <source>
        <dbReference type="Proteomes" id="UP000464524"/>
    </source>
</evidence>
<sequence>MTCIYLIRHGQASFGKDDYDCLSSLGEQQAIHLGADFQRRGIIFDKVFRGSMLRHQQTAKGCLHAMGADESIVENTTVDAHWNEYDHQDILAQLKPDFATPAGVKQYLMQHKDPNLALHNVIEEAFSRWMSNDFSHQYTESWVAYQSRIELALKKVINQSDNAKHIAVFSSGGPIAILSQTLLNIPASNLMKVNWTLVNAGVTKIIHSKKGLVLSSLNDHSAFEGKHRHLITYK</sequence>
<dbReference type="InterPro" id="IPR029033">
    <property type="entry name" value="His_PPase_superfam"/>
</dbReference>
<dbReference type="SUPFAM" id="SSF53254">
    <property type="entry name" value="Phosphoglycerate mutase-like"/>
    <property type="match status" value="1"/>
</dbReference>
<accession>A0A857JL38</accession>
<dbReference type="OrthoDB" id="280692at2"/>
<dbReference type="GO" id="GO:0004619">
    <property type="term" value="F:phosphoglycerate mutase activity"/>
    <property type="evidence" value="ECO:0007669"/>
    <property type="project" value="UniProtKB-EC"/>
</dbReference>
<dbReference type="RefSeq" id="WP_160179496.1">
    <property type="nucleotide sequence ID" value="NZ_CP047656.1"/>
</dbReference>
<dbReference type="SMART" id="SM00855">
    <property type="entry name" value="PGAM"/>
    <property type="match status" value="1"/>
</dbReference>
<reference evidence="2 3" key="1">
    <citation type="submission" date="2019-12" db="EMBL/GenBank/DDBJ databases">
        <title>Genome sequencing and assembly of endphytes of Porphyra tenera.</title>
        <authorList>
            <person name="Park J.M."/>
            <person name="Shin R."/>
            <person name="Jo S.H."/>
        </authorList>
    </citation>
    <scope>NUCLEOTIDE SEQUENCE [LARGE SCALE GENOMIC DNA]</scope>
    <source>
        <strain evidence="2 3">GPM4</strain>
    </source>
</reference>
<dbReference type="PANTHER" id="PTHR20935">
    <property type="entry name" value="PHOSPHOGLYCERATE MUTASE-RELATED"/>
    <property type="match status" value="1"/>
</dbReference>
<dbReference type="CDD" id="cd07040">
    <property type="entry name" value="HP"/>
    <property type="match status" value="1"/>
</dbReference>
<dbReference type="GO" id="GO:0016787">
    <property type="term" value="F:hydrolase activity"/>
    <property type="evidence" value="ECO:0007669"/>
    <property type="project" value="UniProtKB-KW"/>
</dbReference>
<proteinExistence type="predicted"/>